<dbReference type="InterPro" id="IPR017517">
    <property type="entry name" value="Maleyloyr_isom"/>
</dbReference>
<sequence length="242" mass="26298">MEHAEFVDHILVQAAAMRGAAVEAGPDAEVPSCPGWTVLDLVRHIARVHARVGEILVAEDITVRPDFPRAPQRWDELLEWWDTALSTMVRRFTDLDPLAPTWMFPGAAERTVRAWARRMAHETAIHRLDAELALGVESRLTFAPEFAADGIDERLGLRAIGDSSAVTTGGTILFHAADAGRAWTMTVRPGQNPEVTSAPDAAMHTDAVVAGTADAVYRAVWGRPSTAVTTGSHELVESLPRL</sequence>
<feature type="domain" description="Mycothiol-dependent maleylpyruvate isomerase metal-binding" evidence="1">
    <location>
        <begin position="11"/>
        <end position="130"/>
    </location>
</feature>
<evidence type="ECO:0000313" key="3">
    <source>
        <dbReference type="Proteomes" id="UP001589693"/>
    </source>
</evidence>
<dbReference type="GO" id="GO:0016853">
    <property type="term" value="F:isomerase activity"/>
    <property type="evidence" value="ECO:0007669"/>
    <property type="project" value="UniProtKB-KW"/>
</dbReference>
<dbReference type="Proteomes" id="UP001589693">
    <property type="component" value="Unassembled WGS sequence"/>
</dbReference>
<dbReference type="PANTHER" id="PTHR40758">
    <property type="entry name" value="CONSERVED PROTEIN"/>
    <property type="match status" value="1"/>
</dbReference>
<dbReference type="InterPro" id="IPR024344">
    <property type="entry name" value="MDMPI_metal-binding"/>
</dbReference>
<dbReference type="NCBIfam" id="TIGR03083">
    <property type="entry name" value="maleylpyruvate isomerase family mycothiol-dependent enzyme"/>
    <property type="match status" value="1"/>
</dbReference>
<accession>A0ABV5ZWA2</accession>
<evidence type="ECO:0000259" key="1">
    <source>
        <dbReference type="Pfam" id="PF11716"/>
    </source>
</evidence>
<dbReference type="Pfam" id="PF11716">
    <property type="entry name" value="MDMPI_N"/>
    <property type="match status" value="1"/>
</dbReference>
<comment type="caution">
    <text evidence="2">The sequence shown here is derived from an EMBL/GenBank/DDBJ whole genome shotgun (WGS) entry which is preliminary data.</text>
</comment>
<dbReference type="InterPro" id="IPR034660">
    <property type="entry name" value="DinB/YfiT-like"/>
</dbReference>
<keyword evidence="3" id="KW-1185">Reference proteome</keyword>
<gene>
    <name evidence="2" type="ORF">ACFFQA_14625</name>
</gene>
<dbReference type="Gene3D" id="1.20.120.450">
    <property type="entry name" value="dinb family like domain"/>
    <property type="match status" value="1"/>
</dbReference>
<protein>
    <submittedName>
        <fullName evidence="2">Maleylpyruvate isomerase family mycothiol-dependent enzyme</fullName>
    </submittedName>
</protein>
<reference evidence="2 3" key="1">
    <citation type="submission" date="2024-09" db="EMBL/GenBank/DDBJ databases">
        <authorList>
            <person name="Sun Q."/>
            <person name="Mori K."/>
        </authorList>
    </citation>
    <scope>NUCLEOTIDE SEQUENCE [LARGE SCALE GENOMIC DNA]</scope>
    <source>
        <strain evidence="2 3">TBRC 7907</strain>
    </source>
</reference>
<proteinExistence type="predicted"/>
<name>A0ABV5ZWA2_9PSEU</name>
<organism evidence="2 3">
    <name type="scientific">Allokutzneria oryzae</name>
    <dbReference type="NCBI Taxonomy" id="1378989"/>
    <lineage>
        <taxon>Bacteria</taxon>
        <taxon>Bacillati</taxon>
        <taxon>Actinomycetota</taxon>
        <taxon>Actinomycetes</taxon>
        <taxon>Pseudonocardiales</taxon>
        <taxon>Pseudonocardiaceae</taxon>
        <taxon>Allokutzneria</taxon>
    </lineage>
</organism>
<dbReference type="PANTHER" id="PTHR40758:SF1">
    <property type="entry name" value="CONSERVED PROTEIN"/>
    <property type="match status" value="1"/>
</dbReference>
<dbReference type="EMBL" id="JBHLZU010000011">
    <property type="protein sequence ID" value="MFB9905168.1"/>
    <property type="molecule type" value="Genomic_DNA"/>
</dbReference>
<dbReference type="SUPFAM" id="SSF109854">
    <property type="entry name" value="DinB/YfiT-like putative metalloenzymes"/>
    <property type="match status" value="1"/>
</dbReference>
<dbReference type="RefSeq" id="WP_377852474.1">
    <property type="nucleotide sequence ID" value="NZ_JBHLZU010000011.1"/>
</dbReference>
<keyword evidence="2" id="KW-0413">Isomerase</keyword>
<evidence type="ECO:0000313" key="2">
    <source>
        <dbReference type="EMBL" id="MFB9905168.1"/>
    </source>
</evidence>